<reference evidence="2" key="1">
    <citation type="journal article" date="2020" name="mSystems">
        <title>Genome- and Community-Level Interaction Insights into Carbon Utilization and Element Cycling Functions of Hydrothermarchaeota in Hydrothermal Sediment.</title>
        <authorList>
            <person name="Zhou Z."/>
            <person name="Liu Y."/>
            <person name="Xu W."/>
            <person name="Pan J."/>
            <person name="Luo Z.H."/>
            <person name="Li M."/>
        </authorList>
    </citation>
    <scope>NUCLEOTIDE SEQUENCE [LARGE SCALE GENOMIC DNA]</scope>
    <source>
        <strain evidence="2">SpSt-642</strain>
    </source>
</reference>
<comment type="caution">
    <text evidence="2">The sequence shown here is derived from an EMBL/GenBank/DDBJ whole genome shotgun (WGS) entry which is preliminary data.</text>
</comment>
<dbReference type="EMBL" id="DTBJ01000007">
    <property type="protein sequence ID" value="HGM58067.1"/>
    <property type="molecule type" value="Genomic_DNA"/>
</dbReference>
<feature type="region of interest" description="Disordered" evidence="1">
    <location>
        <begin position="1"/>
        <end position="22"/>
    </location>
</feature>
<accession>A0A7C4HC29</accession>
<evidence type="ECO:0000256" key="1">
    <source>
        <dbReference type="SAM" id="MobiDB-lite"/>
    </source>
</evidence>
<evidence type="ECO:0000313" key="2">
    <source>
        <dbReference type="EMBL" id="HGM58067.1"/>
    </source>
</evidence>
<dbReference type="AlphaFoldDB" id="A0A7C4HC29"/>
<proteinExistence type="predicted"/>
<name>A0A7C4HC29_STAMA</name>
<gene>
    <name evidence="2" type="ORF">ENU14_00530</name>
</gene>
<protein>
    <submittedName>
        <fullName evidence="2">Uncharacterized protein</fullName>
    </submittedName>
</protein>
<sequence length="132" mass="15187">MNSEEKDSQTSGSEGRQETSKKIDVSKLISIIPPPSELWKEEKKIVEKRIRVKYDESLPEKTVKISSELAKILDISKDDYAEIIVAGRKKFIYRVIVDDRLDLNTIYSNPIELRENGVADNSIATIRKHRRT</sequence>
<organism evidence="2">
    <name type="scientific">Staphylothermus marinus</name>
    <dbReference type="NCBI Taxonomy" id="2280"/>
    <lineage>
        <taxon>Archaea</taxon>
        <taxon>Thermoproteota</taxon>
        <taxon>Thermoprotei</taxon>
        <taxon>Desulfurococcales</taxon>
        <taxon>Desulfurococcaceae</taxon>
        <taxon>Staphylothermus</taxon>
    </lineage>
</organism>